<accession>A0ABS6RUN7</accession>
<reference evidence="1 2" key="1">
    <citation type="journal article" date="2020" name="J Geophys Res Biogeosci">
        <title>Magnetotaxis as an Adaptation to Enable Bacterial Shuttling of Microbial Sulfur and Sulfur Cycling Across Aquatic Oxic#Anoxic Interfaces.</title>
        <authorList>
            <person name="Li J."/>
            <person name="Liu P."/>
            <person name="Wang J."/>
            <person name="Roberts A.P."/>
            <person name="Pan Y."/>
        </authorList>
    </citation>
    <scope>NUCLEOTIDE SEQUENCE [LARGE SCALE GENOMIC DNA]</scope>
    <source>
        <strain evidence="1 2">MYR-1_YQ</strain>
    </source>
</reference>
<sequence>MNNMRPKKITAYECSDCSRLHENEGDAEMCCPRDDVEQKEAYKCGECGDIYEDRDEAKECCK</sequence>
<name>A0ABS6RUN7_9BACT</name>
<keyword evidence="2" id="KW-1185">Reference proteome</keyword>
<dbReference type="Proteomes" id="UP001196980">
    <property type="component" value="Unassembled WGS sequence"/>
</dbReference>
<proteinExistence type="predicted"/>
<evidence type="ECO:0000313" key="2">
    <source>
        <dbReference type="Proteomes" id="UP001196980"/>
    </source>
</evidence>
<dbReference type="EMBL" id="JABXWD010000019">
    <property type="protein sequence ID" value="MBV6340341.1"/>
    <property type="molecule type" value="Genomic_DNA"/>
</dbReference>
<gene>
    <name evidence="1" type="ORF">HWQ67_01965</name>
</gene>
<protein>
    <submittedName>
        <fullName evidence="1">Uncharacterized protein</fullName>
    </submittedName>
</protein>
<organism evidence="1 2">
    <name type="scientific">Candidatus Magnetobacterium casense</name>
    <dbReference type="NCBI Taxonomy" id="1455061"/>
    <lineage>
        <taxon>Bacteria</taxon>
        <taxon>Pseudomonadati</taxon>
        <taxon>Nitrospirota</taxon>
        <taxon>Thermodesulfovibrionia</taxon>
        <taxon>Thermodesulfovibrionales</taxon>
        <taxon>Candidatus Magnetobacteriaceae</taxon>
        <taxon>Candidatus Magnetobacterium</taxon>
    </lineage>
</organism>
<comment type="caution">
    <text evidence="1">The sequence shown here is derived from an EMBL/GenBank/DDBJ whole genome shotgun (WGS) entry which is preliminary data.</text>
</comment>
<dbReference type="RefSeq" id="WP_218250961.1">
    <property type="nucleotide sequence ID" value="NZ_JABXWD010000019.1"/>
</dbReference>
<evidence type="ECO:0000313" key="1">
    <source>
        <dbReference type="EMBL" id="MBV6340341.1"/>
    </source>
</evidence>